<evidence type="ECO:0000313" key="2">
    <source>
        <dbReference type="EMBL" id="ANP89452.1"/>
    </source>
</evidence>
<gene>
    <name evidence="2" type="ORF">BA011_27215</name>
</gene>
<reference evidence="2 3" key="1">
    <citation type="submission" date="2016-06" db="EMBL/GenBank/DDBJ databases">
        <title>Microsymbionts genomes from the relict species Vavilovia formosa.</title>
        <authorList>
            <person name="Chirak E."/>
            <person name="Kimeklis A."/>
            <person name="Andronov E."/>
        </authorList>
    </citation>
    <scope>NUCLEOTIDE SEQUENCE [LARGE SCALE GENOMIC DNA]</scope>
    <source>
        <strain evidence="2 3">Vaf10</strain>
        <plasmid evidence="3">Plasmid unnamed1</plasmid>
    </source>
</reference>
<dbReference type="EMBL" id="CP016287">
    <property type="protein sequence ID" value="ANP89452.1"/>
    <property type="molecule type" value="Genomic_DNA"/>
</dbReference>
<accession>A0A1B1CI63</accession>
<organism evidence="2 3">
    <name type="scientific">Rhizobium leguminosarum</name>
    <dbReference type="NCBI Taxonomy" id="384"/>
    <lineage>
        <taxon>Bacteria</taxon>
        <taxon>Pseudomonadati</taxon>
        <taxon>Pseudomonadota</taxon>
        <taxon>Alphaproteobacteria</taxon>
        <taxon>Hyphomicrobiales</taxon>
        <taxon>Rhizobiaceae</taxon>
        <taxon>Rhizobium/Agrobacterium group</taxon>
        <taxon>Rhizobium</taxon>
    </lineage>
</organism>
<protein>
    <submittedName>
        <fullName evidence="2">Uncharacterized protein</fullName>
    </submittedName>
</protein>
<feature type="region of interest" description="Disordered" evidence="1">
    <location>
        <begin position="1"/>
        <end position="21"/>
    </location>
</feature>
<dbReference type="RefSeq" id="WP_065283080.1">
    <property type="nucleotide sequence ID" value="NZ_CP016287.1"/>
</dbReference>
<dbReference type="AlphaFoldDB" id="A0A1B1CI63"/>
<evidence type="ECO:0000256" key="1">
    <source>
        <dbReference type="SAM" id="MobiDB-lite"/>
    </source>
</evidence>
<geneLocation type="plasmid" evidence="2 3">
    <name>unnamed1</name>
</geneLocation>
<evidence type="ECO:0000313" key="3">
    <source>
        <dbReference type="Proteomes" id="UP000092691"/>
    </source>
</evidence>
<keyword evidence="2" id="KW-0614">Plasmid</keyword>
<proteinExistence type="predicted"/>
<dbReference type="Proteomes" id="UP000092691">
    <property type="component" value="Plasmid unnamed1"/>
</dbReference>
<sequence length="92" mass="10320">MRVDEDGPAVPSPNRHGYGRGDPIEMIYQSLVCEQHKRGYELGGDQAQQRVDVLAYYGGARLMATVFDELHNAVFMRMGAMPLALLGLRVRR</sequence>
<name>A0A1B1CI63_RHILE</name>